<proteinExistence type="predicted"/>
<name>A0ABQ9GFA3_9NEOP</name>
<evidence type="ECO:0000313" key="3">
    <source>
        <dbReference type="Proteomes" id="UP001159363"/>
    </source>
</evidence>
<protein>
    <submittedName>
        <fullName evidence="2">Uncharacterized protein</fullName>
    </submittedName>
</protein>
<evidence type="ECO:0000256" key="1">
    <source>
        <dbReference type="SAM" id="Phobius"/>
    </source>
</evidence>
<accession>A0ABQ9GFA3</accession>
<reference evidence="2 3" key="1">
    <citation type="submission" date="2023-02" db="EMBL/GenBank/DDBJ databases">
        <title>LHISI_Scaffold_Assembly.</title>
        <authorList>
            <person name="Stuart O.P."/>
            <person name="Cleave R."/>
            <person name="Magrath M.J.L."/>
            <person name="Mikheyev A.S."/>
        </authorList>
    </citation>
    <scope>NUCLEOTIDE SEQUENCE [LARGE SCALE GENOMIC DNA]</scope>
    <source>
        <strain evidence="2">Daus_M_001</strain>
        <tissue evidence="2">Leg muscle</tissue>
    </source>
</reference>
<evidence type="ECO:0000313" key="2">
    <source>
        <dbReference type="EMBL" id="KAJ8870118.1"/>
    </source>
</evidence>
<dbReference type="EMBL" id="JARBHB010000013">
    <property type="protein sequence ID" value="KAJ8870118.1"/>
    <property type="molecule type" value="Genomic_DNA"/>
</dbReference>
<comment type="caution">
    <text evidence="2">The sequence shown here is derived from an EMBL/GenBank/DDBJ whole genome shotgun (WGS) entry which is preliminary data.</text>
</comment>
<keyword evidence="1" id="KW-1133">Transmembrane helix</keyword>
<gene>
    <name evidence="2" type="ORF">PR048_029130</name>
</gene>
<feature type="transmembrane region" description="Helical" evidence="1">
    <location>
        <begin position="46"/>
        <end position="71"/>
    </location>
</feature>
<sequence length="152" mass="17083">MKAETFYRDLKEKTELSKEDEEVEVLTFYFQQSLPLPKVPSGDASIGVSFGPITVVYILVKLAALTSICMMKQLLENQQMRIANVQPISVLYDSSLPVKAAKYKDVMHLVTNFVPPNEAGFYHPLKCMTAGDDIDAYMSHTDDDDQAGKLYH</sequence>
<keyword evidence="1" id="KW-0472">Membrane</keyword>
<keyword evidence="3" id="KW-1185">Reference proteome</keyword>
<keyword evidence="1" id="KW-0812">Transmembrane</keyword>
<organism evidence="2 3">
    <name type="scientific">Dryococelus australis</name>
    <dbReference type="NCBI Taxonomy" id="614101"/>
    <lineage>
        <taxon>Eukaryota</taxon>
        <taxon>Metazoa</taxon>
        <taxon>Ecdysozoa</taxon>
        <taxon>Arthropoda</taxon>
        <taxon>Hexapoda</taxon>
        <taxon>Insecta</taxon>
        <taxon>Pterygota</taxon>
        <taxon>Neoptera</taxon>
        <taxon>Polyneoptera</taxon>
        <taxon>Phasmatodea</taxon>
        <taxon>Verophasmatodea</taxon>
        <taxon>Anareolatae</taxon>
        <taxon>Phasmatidae</taxon>
        <taxon>Eurycanthinae</taxon>
        <taxon>Dryococelus</taxon>
    </lineage>
</organism>
<dbReference type="Proteomes" id="UP001159363">
    <property type="component" value="Chromosome 12"/>
</dbReference>